<dbReference type="NCBIfam" id="NF001764">
    <property type="entry name" value="PRK00504.1"/>
    <property type="match status" value="1"/>
</dbReference>
<reference evidence="6 7" key="1">
    <citation type="journal article" date="2011" name="PLoS ONE">
        <title>Core proteome of the minimal cell: comparative proteomics of three mollicute species.</title>
        <authorList>
            <person name="Fisunov G.Y."/>
            <person name="Alexeev D.G."/>
            <person name="Bazaleev N.A."/>
            <person name="Ladygina V.G."/>
            <person name="Galyamina M.A."/>
            <person name="Kondratov I.G."/>
            <person name="Zhukova N.A."/>
            <person name="Serebryakova M.V."/>
            <person name="Demina I.A."/>
            <person name="Govorun V.M."/>
        </authorList>
    </citation>
    <scope>NUCLEOTIDE SEQUENCE [LARGE SCALE GENOMIC DNA]</scope>
    <source>
        <strain evidence="6 7">S6</strain>
    </source>
</reference>
<dbReference type="Pfam" id="PF00471">
    <property type="entry name" value="Ribosomal_L33"/>
    <property type="match status" value="1"/>
</dbReference>
<dbReference type="EMBL" id="CP006916">
    <property type="protein sequence ID" value="AHB99903.1"/>
    <property type="molecule type" value="Genomic_DNA"/>
</dbReference>
<evidence type="ECO:0000313" key="6">
    <source>
        <dbReference type="EMBL" id="AHB99903.1"/>
    </source>
</evidence>
<comment type="similarity">
    <text evidence="1 5">Belongs to the bacterial ribosomal protein bL33 family.</text>
</comment>
<dbReference type="GO" id="GO:1990904">
    <property type="term" value="C:ribonucleoprotein complex"/>
    <property type="evidence" value="ECO:0007669"/>
    <property type="project" value="UniProtKB-KW"/>
</dbReference>
<evidence type="ECO:0000256" key="2">
    <source>
        <dbReference type="ARBA" id="ARBA00022980"/>
    </source>
</evidence>
<accession>A0A0F6CLD1</accession>
<dbReference type="GO" id="GO:0005840">
    <property type="term" value="C:ribosome"/>
    <property type="evidence" value="ECO:0007669"/>
    <property type="project" value="UniProtKB-KW"/>
</dbReference>
<dbReference type="eggNOG" id="COG0267">
    <property type="taxonomic scope" value="Bacteria"/>
</dbReference>
<dbReference type="GO" id="GO:0003735">
    <property type="term" value="F:structural constituent of ribosome"/>
    <property type="evidence" value="ECO:0007669"/>
    <property type="project" value="InterPro"/>
</dbReference>
<dbReference type="InterPro" id="IPR001705">
    <property type="entry name" value="Ribosomal_bL33"/>
</dbReference>
<dbReference type="RefSeq" id="WP_011113909.1">
    <property type="nucleotide sequence ID" value="NC_023030.2"/>
</dbReference>
<evidence type="ECO:0000256" key="3">
    <source>
        <dbReference type="ARBA" id="ARBA00023274"/>
    </source>
</evidence>
<dbReference type="NCBIfam" id="TIGR01023">
    <property type="entry name" value="rpmG_bact"/>
    <property type="match status" value="1"/>
</dbReference>
<dbReference type="GO" id="GO:0005737">
    <property type="term" value="C:cytoplasm"/>
    <property type="evidence" value="ECO:0007669"/>
    <property type="project" value="UniProtKB-ARBA"/>
</dbReference>
<dbReference type="GO" id="GO:0006412">
    <property type="term" value="P:translation"/>
    <property type="evidence" value="ECO:0007669"/>
    <property type="project" value="UniProtKB-UniRule"/>
</dbReference>
<evidence type="ECO:0000256" key="4">
    <source>
        <dbReference type="ARBA" id="ARBA00035176"/>
    </source>
</evidence>
<dbReference type="GeneID" id="93510486"/>
<gene>
    <name evidence="6" type="primary">rpl33</name>
    <name evidence="5 6" type="synonym">rpmG</name>
    <name evidence="6" type="ORF">GCW_03640</name>
</gene>
<dbReference type="KEGG" id="mgz:GCW_03640"/>
<dbReference type="Gene3D" id="2.20.28.120">
    <property type="entry name" value="Ribosomal protein L33"/>
    <property type="match status" value="1"/>
</dbReference>
<keyword evidence="2 5" id="KW-0689">Ribosomal protein</keyword>
<sequence length="48" mass="5724">MRKKIILICEHCLNRNYTTTRSKLETTRLVLNKYCSSCNQKTVHKESH</sequence>
<evidence type="ECO:0000313" key="7">
    <source>
        <dbReference type="Proteomes" id="UP000018735"/>
    </source>
</evidence>
<dbReference type="SMR" id="A0A0F6CLD1"/>
<name>A0A0F6CLD1_MYCGL</name>
<organism evidence="6 7">
    <name type="scientific">Mycoplasmoides gallisepticum S6</name>
    <dbReference type="NCBI Taxonomy" id="1006581"/>
    <lineage>
        <taxon>Bacteria</taxon>
        <taxon>Bacillati</taxon>
        <taxon>Mycoplasmatota</taxon>
        <taxon>Mycoplasmoidales</taxon>
        <taxon>Mycoplasmoidaceae</taxon>
        <taxon>Mycoplasmoides</taxon>
    </lineage>
</organism>
<dbReference type="InterPro" id="IPR011332">
    <property type="entry name" value="Ribosomal_zn-bd"/>
</dbReference>
<dbReference type="PROSITE" id="PS00582">
    <property type="entry name" value="RIBOSOMAL_L33"/>
    <property type="match status" value="1"/>
</dbReference>
<protein>
    <recommendedName>
        <fullName evidence="4 5">Large ribosomal subunit protein bL33</fullName>
    </recommendedName>
</protein>
<dbReference type="HAMAP" id="MF_00294">
    <property type="entry name" value="Ribosomal_bL33"/>
    <property type="match status" value="1"/>
</dbReference>
<evidence type="ECO:0000256" key="5">
    <source>
        <dbReference type="HAMAP-Rule" id="MF_00294"/>
    </source>
</evidence>
<evidence type="ECO:0000256" key="1">
    <source>
        <dbReference type="ARBA" id="ARBA00007596"/>
    </source>
</evidence>
<dbReference type="HOGENOM" id="CLU_190949_0_1_14"/>
<dbReference type="AlphaFoldDB" id="A0A0F6CLD1"/>
<dbReference type="InterPro" id="IPR038584">
    <property type="entry name" value="Ribosomal_bL33_sf"/>
</dbReference>
<proteinExistence type="inferred from homology"/>
<dbReference type="SUPFAM" id="SSF57829">
    <property type="entry name" value="Zn-binding ribosomal proteins"/>
    <property type="match status" value="1"/>
</dbReference>
<dbReference type="Proteomes" id="UP000018735">
    <property type="component" value="Chromosome"/>
</dbReference>
<keyword evidence="3 5" id="KW-0687">Ribonucleoprotein</keyword>
<dbReference type="InterPro" id="IPR018264">
    <property type="entry name" value="Ribosomal_bL33_CS"/>
</dbReference>